<dbReference type="Proteomes" id="UP000013248">
    <property type="component" value="Unassembled WGS sequence"/>
</dbReference>
<dbReference type="STRING" id="1217705.F900_01832"/>
<dbReference type="PATRIC" id="fig|1217705.3.peg.1783"/>
<organism evidence="1 2">
    <name type="scientific">Acinetobacter modestus</name>
    <dbReference type="NCBI Taxonomy" id="1776740"/>
    <lineage>
        <taxon>Bacteria</taxon>
        <taxon>Pseudomonadati</taxon>
        <taxon>Pseudomonadota</taxon>
        <taxon>Gammaproteobacteria</taxon>
        <taxon>Moraxellales</taxon>
        <taxon>Moraxellaceae</taxon>
        <taxon>Acinetobacter</taxon>
    </lineage>
</organism>
<dbReference type="RefSeq" id="WP_005216877.1">
    <property type="nucleotide sequence ID" value="NZ_KB850089.1"/>
</dbReference>
<sequence>MTLYDWSTAPTWATCAARDFNGFAHWFENKAELFKEHKDDICGEWYATNGKSAPCDPFWHDQIDCPPYEQSFELRPEVNVQ</sequence>
<gene>
    <name evidence="1" type="ORF">F900_01832</name>
</gene>
<accession>N9NHJ1</accession>
<dbReference type="AlphaFoldDB" id="N9NHJ1"/>
<dbReference type="HOGENOM" id="CLU_2566100_0_0_6"/>
<comment type="caution">
    <text evidence="1">The sequence shown here is derived from an EMBL/GenBank/DDBJ whole genome shotgun (WGS) entry which is preliminary data.</text>
</comment>
<proteinExistence type="predicted"/>
<protein>
    <submittedName>
        <fullName evidence="1">Uncharacterized protein</fullName>
    </submittedName>
</protein>
<name>N9NHJ1_9GAMM</name>
<dbReference type="EMBL" id="APRP01000017">
    <property type="protein sequence ID" value="ENX01465.1"/>
    <property type="molecule type" value="Genomic_DNA"/>
</dbReference>
<evidence type="ECO:0000313" key="1">
    <source>
        <dbReference type="EMBL" id="ENX01465.1"/>
    </source>
</evidence>
<reference evidence="1 2" key="1">
    <citation type="submission" date="2013-02" db="EMBL/GenBank/DDBJ databases">
        <title>The Genome Sequence of Acinetobacter sp. ANC 3862.</title>
        <authorList>
            <consortium name="The Broad Institute Genome Sequencing Platform"/>
            <consortium name="The Broad Institute Genome Sequencing Center for Infectious Disease"/>
            <person name="Cerqueira G."/>
            <person name="Feldgarden M."/>
            <person name="Courvalin P."/>
            <person name="Perichon B."/>
            <person name="Grillot-Courvalin C."/>
            <person name="Clermont D."/>
            <person name="Rocha E."/>
            <person name="Yoon E.-J."/>
            <person name="Nemec A."/>
            <person name="Walker B."/>
            <person name="Young S.K."/>
            <person name="Zeng Q."/>
            <person name="Gargeya S."/>
            <person name="Fitzgerald M."/>
            <person name="Haas B."/>
            <person name="Abouelleil A."/>
            <person name="Alvarado L."/>
            <person name="Arachchi H.M."/>
            <person name="Berlin A.M."/>
            <person name="Chapman S.B."/>
            <person name="Dewar J."/>
            <person name="Goldberg J."/>
            <person name="Griggs A."/>
            <person name="Gujja S."/>
            <person name="Hansen M."/>
            <person name="Howarth C."/>
            <person name="Imamovic A."/>
            <person name="Larimer J."/>
            <person name="McCowan C."/>
            <person name="Murphy C."/>
            <person name="Neiman D."/>
            <person name="Pearson M."/>
            <person name="Priest M."/>
            <person name="Roberts A."/>
            <person name="Saif S."/>
            <person name="Shea T."/>
            <person name="Sisk P."/>
            <person name="Sykes S."/>
            <person name="Wortman J."/>
            <person name="Nusbaum C."/>
            <person name="Birren B."/>
        </authorList>
    </citation>
    <scope>NUCLEOTIDE SEQUENCE [LARGE SCALE GENOMIC DNA]</scope>
    <source>
        <strain evidence="1 2">ANC 3862</strain>
    </source>
</reference>
<evidence type="ECO:0000313" key="2">
    <source>
        <dbReference type="Proteomes" id="UP000013248"/>
    </source>
</evidence>